<dbReference type="Proteomes" id="UP001234178">
    <property type="component" value="Unassembled WGS sequence"/>
</dbReference>
<name>A0ABQ9ZB42_9CRUS</name>
<evidence type="ECO:0000313" key="1">
    <source>
        <dbReference type="EMBL" id="KAK4010068.1"/>
    </source>
</evidence>
<reference evidence="1 2" key="1">
    <citation type="journal article" date="2023" name="Nucleic Acids Res.">
        <title>The hologenome of Daphnia magna reveals possible DNA methylation and microbiome-mediated evolution of the host genome.</title>
        <authorList>
            <person name="Chaturvedi A."/>
            <person name="Li X."/>
            <person name="Dhandapani V."/>
            <person name="Marshall H."/>
            <person name="Kissane S."/>
            <person name="Cuenca-Cambronero M."/>
            <person name="Asole G."/>
            <person name="Calvet F."/>
            <person name="Ruiz-Romero M."/>
            <person name="Marangio P."/>
            <person name="Guigo R."/>
            <person name="Rago D."/>
            <person name="Mirbahai L."/>
            <person name="Eastwood N."/>
            <person name="Colbourne J.K."/>
            <person name="Zhou J."/>
            <person name="Mallon E."/>
            <person name="Orsini L."/>
        </authorList>
    </citation>
    <scope>NUCLEOTIDE SEQUENCE [LARGE SCALE GENOMIC DNA]</scope>
    <source>
        <strain evidence="1">LRV0_1</strain>
    </source>
</reference>
<accession>A0ABQ9ZB42</accession>
<protein>
    <submittedName>
        <fullName evidence="1">Uncharacterized protein</fullName>
    </submittedName>
</protein>
<evidence type="ECO:0000313" key="2">
    <source>
        <dbReference type="Proteomes" id="UP001234178"/>
    </source>
</evidence>
<sequence>MQLNNNNNSNKEILLEKQLVFFTEFEFPLTFAHCSATSLVNYDSLVCVAEFRLKYTAQER</sequence>
<dbReference type="EMBL" id="JAOYFB010000003">
    <property type="protein sequence ID" value="KAK4010068.1"/>
    <property type="molecule type" value="Genomic_DNA"/>
</dbReference>
<proteinExistence type="predicted"/>
<comment type="caution">
    <text evidence="1">The sequence shown here is derived from an EMBL/GenBank/DDBJ whole genome shotgun (WGS) entry which is preliminary data.</text>
</comment>
<keyword evidence="2" id="KW-1185">Reference proteome</keyword>
<organism evidence="1 2">
    <name type="scientific">Daphnia magna</name>
    <dbReference type="NCBI Taxonomy" id="35525"/>
    <lineage>
        <taxon>Eukaryota</taxon>
        <taxon>Metazoa</taxon>
        <taxon>Ecdysozoa</taxon>
        <taxon>Arthropoda</taxon>
        <taxon>Crustacea</taxon>
        <taxon>Branchiopoda</taxon>
        <taxon>Diplostraca</taxon>
        <taxon>Cladocera</taxon>
        <taxon>Anomopoda</taxon>
        <taxon>Daphniidae</taxon>
        <taxon>Daphnia</taxon>
    </lineage>
</organism>
<gene>
    <name evidence="1" type="ORF">OUZ56_019212</name>
</gene>